<sequence length="355" mass="37775">GVGKTTTAAAIAVHAALQGRRACVVTIDPAKRLADALGLATLGNEPHPVAGPWPEPGGLWALMLDTKSTFDDLVHRYAGGSAQAEAILANRFYRNISGALSGTQEYMAVEKLYELHETGRFDLVVVDTPPTRQALDFLDAPRRLMRFLDNRIFRLLMMPTRAGLRAVNVATQLFLRTVSRVVGGEVVREALAFFTAFEGMEQGFRERTDRVEALLRSPSTAFVLVATPRAGATAEAAYFAAKLGEAGLGVAAVVENRVFPHFGVPAALLEGKDAPAPSASGYAALLANAADLDRVATSEDVHIASLVERTPGAALVRVPFLAEEVHDLDGLVTVARHLFPGPAERPAPVERPGAG</sequence>
<dbReference type="PANTHER" id="PTHR10803:SF26">
    <property type="entry name" value="ANION TRANSPORTER ATPASE-RELATED"/>
    <property type="match status" value="1"/>
</dbReference>
<dbReference type="Gene3D" id="3.40.50.300">
    <property type="entry name" value="P-loop containing nucleotide triphosphate hydrolases"/>
    <property type="match status" value="1"/>
</dbReference>
<keyword evidence="3" id="KW-1185">Reference proteome</keyword>
<protein>
    <submittedName>
        <fullName evidence="2">AAA family ATPase</fullName>
    </submittedName>
</protein>
<comment type="caution">
    <text evidence="2">The sequence shown here is derived from an EMBL/GenBank/DDBJ whole genome shotgun (WGS) entry which is preliminary data.</text>
</comment>
<dbReference type="InterPro" id="IPR027417">
    <property type="entry name" value="P-loop_NTPase"/>
</dbReference>
<feature type="non-terminal residue" evidence="2">
    <location>
        <position position="1"/>
    </location>
</feature>
<name>A0ABW9QWS1_9ACTN</name>
<dbReference type="PANTHER" id="PTHR10803">
    <property type="entry name" value="ARSENICAL PUMP-DRIVING ATPASE ARSENITE-TRANSLOCATING ATPASE"/>
    <property type="match status" value="1"/>
</dbReference>
<evidence type="ECO:0000259" key="1">
    <source>
        <dbReference type="Pfam" id="PF02374"/>
    </source>
</evidence>
<gene>
    <name evidence="2" type="ORF">GHK86_16540</name>
</gene>
<dbReference type="Proteomes" id="UP000437736">
    <property type="component" value="Unassembled WGS sequence"/>
</dbReference>
<evidence type="ECO:0000313" key="2">
    <source>
        <dbReference type="EMBL" id="MST34322.1"/>
    </source>
</evidence>
<organism evidence="2 3">
    <name type="scientific">Acidiferrimicrobium australe</name>
    <dbReference type="NCBI Taxonomy" id="2664430"/>
    <lineage>
        <taxon>Bacteria</taxon>
        <taxon>Bacillati</taxon>
        <taxon>Actinomycetota</taxon>
        <taxon>Acidimicrobiia</taxon>
        <taxon>Acidimicrobiales</taxon>
        <taxon>Acidimicrobiaceae</taxon>
        <taxon>Acidiferrimicrobium</taxon>
    </lineage>
</organism>
<dbReference type="EMBL" id="WJHE01000944">
    <property type="protein sequence ID" value="MST34322.1"/>
    <property type="molecule type" value="Genomic_DNA"/>
</dbReference>
<accession>A0ABW9QWS1</accession>
<feature type="domain" description="ArsA/GET3 Anion-transporting ATPase-like" evidence="1">
    <location>
        <begin position="1"/>
        <end position="261"/>
    </location>
</feature>
<dbReference type="SUPFAM" id="SSF52540">
    <property type="entry name" value="P-loop containing nucleoside triphosphate hydrolases"/>
    <property type="match status" value="1"/>
</dbReference>
<dbReference type="InterPro" id="IPR016300">
    <property type="entry name" value="ATPase_ArsA/GET3"/>
</dbReference>
<proteinExistence type="predicted"/>
<reference evidence="2 3" key="1">
    <citation type="submission" date="2019-11" db="EMBL/GenBank/DDBJ databases">
        <title>Acidiferrimicrobium australis gen. nov., sp. nov., an acidophilic and obligately heterotrophic, member of the Actinobacteria that catalyses dissimilatory oxido- reduction of iron isolated from metal-rich acidic water in Chile.</title>
        <authorList>
            <person name="Gonzalez D."/>
            <person name="Huber K."/>
            <person name="Hedrich S."/>
            <person name="Rojas-Villalobos C."/>
            <person name="Quatrini R."/>
            <person name="Dinamarca M.A."/>
            <person name="Schwarz A."/>
            <person name="Canales C."/>
            <person name="Nancucheo I."/>
        </authorList>
    </citation>
    <scope>NUCLEOTIDE SEQUENCE [LARGE SCALE GENOMIC DNA]</scope>
    <source>
        <strain evidence="2 3">USS-CCA1</strain>
    </source>
</reference>
<evidence type="ECO:0000313" key="3">
    <source>
        <dbReference type="Proteomes" id="UP000437736"/>
    </source>
</evidence>
<dbReference type="InterPro" id="IPR025723">
    <property type="entry name" value="ArsA/GET3_ATPase-like"/>
</dbReference>
<dbReference type="Pfam" id="PF02374">
    <property type="entry name" value="ArsA_ATPase"/>
    <property type="match status" value="1"/>
</dbReference>